<feature type="region of interest" description="Disordered" evidence="9">
    <location>
        <begin position="1306"/>
        <end position="1337"/>
    </location>
</feature>
<dbReference type="PANTHER" id="PTHR44215:SF1">
    <property type="entry name" value="WD REPEAT-CONTAINING PROTEIN 75"/>
    <property type="match status" value="1"/>
</dbReference>
<dbReference type="Pfam" id="PF00400">
    <property type="entry name" value="WD40"/>
    <property type="match status" value="1"/>
</dbReference>
<dbReference type="PROSITE" id="PS50294">
    <property type="entry name" value="WD_REPEATS_REGION"/>
    <property type="match status" value="1"/>
</dbReference>
<comment type="subcellular location">
    <subcellularLocation>
        <location evidence="1">Nucleus</location>
        <location evidence="1">Nucleolus</location>
    </subcellularLocation>
</comment>
<dbReference type="InterPro" id="IPR036322">
    <property type="entry name" value="WD40_repeat_dom_sf"/>
</dbReference>
<evidence type="ECO:0000256" key="7">
    <source>
        <dbReference type="ARBA" id="ARBA00023242"/>
    </source>
</evidence>
<dbReference type="PROSITE" id="PS51471">
    <property type="entry name" value="FE2OG_OXY"/>
    <property type="match status" value="1"/>
</dbReference>
<keyword evidence="4 8" id="KW-0853">WD repeat</keyword>
<dbReference type="InterPro" id="IPR015943">
    <property type="entry name" value="WD40/YVTN_repeat-like_dom_sf"/>
</dbReference>
<feature type="region of interest" description="Disordered" evidence="9">
    <location>
        <begin position="1"/>
        <end position="27"/>
    </location>
</feature>
<evidence type="ECO:0000256" key="4">
    <source>
        <dbReference type="ARBA" id="ARBA00022574"/>
    </source>
</evidence>
<feature type="region of interest" description="Disordered" evidence="9">
    <location>
        <begin position="944"/>
        <end position="969"/>
    </location>
</feature>
<dbReference type="Gene3D" id="2.130.10.10">
    <property type="entry name" value="YVTN repeat-like/Quinoprotein amine dehydrogenase"/>
    <property type="match status" value="2"/>
</dbReference>
<organism evidence="11 12">
    <name type="scientific">Lachnellula occidentalis</name>
    <dbReference type="NCBI Taxonomy" id="215460"/>
    <lineage>
        <taxon>Eukaryota</taxon>
        <taxon>Fungi</taxon>
        <taxon>Dikarya</taxon>
        <taxon>Ascomycota</taxon>
        <taxon>Pezizomycotina</taxon>
        <taxon>Leotiomycetes</taxon>
        <taxon>Helotiales</taxon>
        <taxon>Lachnaceae</taxon>
        <taxon>Lachnellula</taxon>
    </lineage>
</organism>
<dbReference type="GO" id="GO:0006364">
    <property type="term" value="P:rRNA processing"/>
    <property type="evidence" value="ECO:0007669"/>
    <property type="project" value="UniProtKB-KW"/>
</dbReference>
<evidence type="ECO:0000259" key="10">
    <source>
        <dbReference type="PROSITE" id="PS51471"/>
    </source>
</evidence>
<keyword evidence="5" id="KW-0677">Repeat</keyword>
<dbReference type="OrthoDB" id="4096at2759"/>
<evidence type="ECO:0000313" key="12">
    <source>
        <dbReference type="Proteomes" id="UP000443090"/>
    </source>
</evidence>
<feature type="domain" description="Fe2OG dioxygenase" evidence="10">
    <location>
        <begin position="1109"/>
        <end position="1216"/>
    </location>
</feature>
<dbReference type="InterPro" id="IPR027443">
    <property type="entry name" value="IPNS-like_sf"/>
</dbReference>
<keyword evidence="12" id="KW-1185">Reference proteome</keyword>
<name>A0A8H8UIM0_9HELO</name>
<dbReference type="SUPFAM" id="SSF51197">
    <property type="entry name" value="Clavaminate synthase-like"/>
    <property type="match status" value="1"/>
</dbReference>
<dbReference type="Gene3D" id="2.60.120.330">
    <property type="entry name" value="B-lactam Antibiotic, Isopenicillin N Synthase, Chain"/>
    <property type="match status" value="1"/>
</dbReference>
<keyword evidence="3" id="KW-0698">rRNA processing</keyword>
<dbReference type="SUPFAM" id="SSF50998">
    <property type="entry name" value="Quinoprotein alcohol dehydrogenase-like"/>
    <property type="match status" value="1"/>
</dbReference>
<dbReference type="GO" id="GO:0032040">
    <property type="term" value="C:small-subunit processome"/>
    <property type="evidence" value="ECO:0007669"/>
    <property type="project" value="InterPro"/>
</dbReference>
<dbReference type="InterPro" id="IPR053826">
    <property type="entry name" value="WDR75"/>
</dbReference>
<reference evidence="11 12" key="1">
    <citation type="submission" date="2018-05" db="EMBL/GenBank/DDBJ databases">
        <title>Genome sequencing and assembly of the regulated plant pathogen Lachnellula willkommii and related sister species for the development of diagnostic species identification markers.</title>
        <authorList>
            <person name="Giroux E."/>
            <person name="Bilodeau G."/>
        </authorList>
    </citation>
    <scope>NUCLEOTIDE SEQUENCE [LARGE SCALE GENOMIC DNA]</scope>
    <source>
        <strain evidence="11 12">CBS 160.35</strain>
    </source>
</reference>
<evidence type="ECO:0000256" key="8">
    <source>
        <dbReference type="PROSITE-ProRule" id="PRU00221"/>
    </source>
</evidence>
<evidence type="ECO:0000256" key="1">
    <source>
        <dbReference type="ARBA" id="ARBA00004604"/>
    </source>
</evidence>
<evidence type="ECO:0000256" key="9">
    <source>
        <dbReference type="SAM" id="MobiDB-lite"/>
    </source>
</evidence>
<dbReference type="InterPro" id="IPR044861">
    <property type="entry name" value="IPNS-like_FE2OG_OXY"/>
</dbReference>
<dbReference type="Pfam" id="PF03171">
    <property type="entry name" value="2OG-FeII_Oxy"/>
    <property type="match status" value="1"/>
</dbReference>
<dbReference type="PANTHER" id="PTHR44215">
    <property type="entry name" value="WD REPEAT-CONTAINING PROTEIN 75"/>
    <property type="match status" value="1"/>
</dbReference>
<comment type="caution">
    <text evidence="11">The sequence shown here is derived from an EMBL/GenBank/DDBJ whole genome shotgun (WGS) entry which is preliminary data.</text>
</comment>
<dbReference type="Proteomes" id="UP000443090">
    <property type="component" value="Unassembled WGS sequence"/>
</dbReference>
<dbReference type="EMBL" id="QGMI01000005">
    <property type="protein sequence ID" value="TVY49788.1"/>
    <property type="molecule type" value="Genomic_DNA"/>
</dbReference>
<dbReference type="PROSITE" id="PS50082">
    <property type="entry name" value="WD_REPEATS_2"/>
    <property type="match status" value="1"/>
</dbReference>
<proteinExistence type="predicted"/>
<feature type="compositionally biased region" description="Acidic residues" evidence="9">
    <location>
        <begin position="959"/>
        <end position="968"/>
    </location>
</feature>
<dbReference type="InterPro" id="IPR011047">
    <property type="entry name" value="Quinoprotein_ADH-like_sf"/>
</dbReference>
<dbReference type="SUPFAM" id="SSF50978">
    <property type="entry name" value="WD40 repeat-like"/>
    <property type="match status" value="1"/>
</dbReference>
<evidence type="ECO:0000313" key="11">
    <source>
        <dbReference type="EMBL" id="TVY49788.1"/>
    </source>
</evidence>
<accession>A0A8H8UIM0</accession>
<protein>
    <submittedName>
        <fullName evidence="11">U3 small nucleolar RNA-associated protein</fullName>
    </submittedName>
</protein>
<evidence type="ECO:0000256" key="6">
    <source>
        <dbReference type="ARBA" id="ARBA00023163"/>
    </source>
</evidence>
<dbReference type="InterPro" id="IPR005123">
    <property type="entry name" value="Oxoglu/Fe-dep_dioxygenase_dom"/>
</dbReference>
<keyword evidence="6" id="KW-0804">Transcription</keyword>
<dbReference type="SMART" id="SM00320">
    <property type="entry name" value="WD40"/>
    <property type="match status" value="3"/>
</dbReference>
<feature type="repeat" description="WD" evidence="8">
    <location>
        <begin position="387"/>
        <end position="428"/>
    </location>
</feature>
<sequence>MASALKRKRGSIEVQAAPKRSKSVQIETPKSLQNFNPQNVGWEAAFGAPPNVKDLAKTNGINGDVSDSDEDSAVSEALDFDALHEEENLANGLDTTTRKRALKGQDHSKTWKLSESIGGRMINADPAFTADEKYVIVASRTTVHIYSTSTSLLARSIKLKIEENRPNARISTYCLSPTQPEIVWVACSDGHIYSVNWTSGAGATQWWATSSTGCDYMTVASMESAGRRRDVVFTTEKRKDEGWRVTAHELAPPDGEIKIAARTIYTSNDQITFLTTAMEGAVVVGAAGKKLLLGRLRSTEYDTVDKIKYEFRVFETTDRISSLDLKASERTGTEALKKSILKKIPIVDLVIGDVRGAIFVHNDLLANLIRAQDGTLPKGISLTPRKLHWHRQEVQTVKWSLDGNYVISGGTETVLVLWQLDTGKQQFLPHMSATIQNVVVAPSGSSYGIQLADNSALILSTAELQPTTNIAGIQASVLGTPEDSKVRRLQDETWKPPLIQRTPAVINPRSPSQLLLAVGQMHEVNPREPLVMSSPFLQTFDLGSGHNLYRQALTRTNITNINAAPSAHRLSEPRVTHMKISYDGTWLATVDEWTPSEHDLAFLGHQEKDLEVERRARREVFLKFWQWSSENKAWELVSRIDTPHTLGRSSSSAGRILDITADPTSLRFSTVGEDGVVCIWSTKTRKRDNVVVRDKDGKAFRNWHCQQAISLGKSELLDEPGSLDAPLTSGSVAFSEDGSILAAACSSCDGVLHLVDPDSGIIRSSQSGLFEGNIVKVEFLGQDLITLSNKLLVYDLVSNETRFGISLNRELAELSMEQKQQMMHLAVDQRSRTFSIALPIKAWTNEKANSLQHRHSELFVFHQDKARPQLKETFPSIVTALLPAVDSEGYLVLDATAEIRTVHKKGSQVLTTLAQSTSALNLDDEPQESEGILRLVDDVKDIEEMDEDQLPTPAATQDGNEDDDEDEAPVVTQQQLSAVFDIGPSFALPPLEEMFYQVADPRLKIEMKNAPSFLGYSRLDAEITAHTIDHREQIDLSTDHAIRTPSQPLYRNLLAPTQWPSASYMPNFKPVFSEYISQMGAISIFFTSLIAEAIGLKSNAFNKYFDVDQQHKLKIVKYPDLKELGLEGVEGQGVGAHKDGDFTSYLLQATKHRGLQVQNLGGEWIDCPPIDGTLVVAVGQGMEALTQGVCMSTTHRVLSPAPGTGARFSVPFFQGVSLDAEFKELNDLDGVGGVGRVPEEVKEMRRRVVAKNGGRLDDVEFTYSGGRGARTLGEAALNNRIKSHPDVGERWYPVLLAEIRAQQKREKEEAEKRATVVTRPAHSGTPVAELGKAVEAH</sequence>
<dbReference type="InterPro" id="IPR001680">
    <property type="entry name" value="WD40_rpt"/>
</dbReference>
<gene>
    <name evidence="11" type="primary">utp17</name>
    <name evidence="11" type="ORF">LOCC1_G000428</name>
</gene>
<evidence type="ECO:0000256" key="3">
    <source>
        <dbReference type="ARBA" id="ARBA00022552"/>
    </source>
</evidence>
<keyword evidence="2" id="KW-0690">Ribosome biogenesis</keyword>
<keyword evidence="7" id="KW-0539">Nucleus</keyword>
<dbReference type="GO" id="GO:2000234">
    <property type="term" value="P:positive regulation of rRNA processing"/>
    <property type="evidence" value="ECO:0007669"/>
    <property type="project" value="TreeGrafter"/>
</dbReference>
<dbReference type="GO" id="GO:0003723">
    <property type="term" value="F:RNA binding"/>
    <property type="evidence" value="ECO:0007669"/>
    <property type="project" value="InterPro"/>
</dbReference>
<dbReference type="GO" id="GO:0045943">
    <property type="term" value="P:positive regulation of transcription by RNA polymerase I"/>
    <property type="evidence" value="ECO:0007669"/>
    <property type="project" value="InterPro"/>
</dbReference>
<evidence type="ECO:0000256" key="5">
    <source>
        <dbReference type="ARBA" id="ARBA00022737"/>
    </source>
</evidence>
<evidence type="ECO:0000256" key="2">
    <source>
        <dbReference type="ARBA" id="ARBA00022517"/>
    </source>
</evidence>